<name>A0A0W0W5A9_9GAMM</name>
<reference evidence="1 2" key="1">
    <citation type="submission" date="2015-11" db="EMBL/GenBank/DDBJ databases">
        <title>Genomic analysis of 38 Legionella species identifies large and diverse effector repertoires.</title>
        <authorList>
            <person name="Burstein D."/>
            <person name="Amaro F."/>
            <person name="Zusman T."/>
            <person name="Lifshitz Z."/>
            <person name="Cohen O."/>
            <person name="Gilbert J.A."/>
            <person name="Pupko T."/>
            <person name="Shuman H.A."/>
            <person name="Segal G."/>
        </authorList>
    </citation>
    <scope>NUCLEOTIDE SEQUENCE [LARGE SCALE GENOMIC DNA]</scope>
    <source>
        <strain evidence="1 2">PX-1-G2-E2</strain>
    </source>
</reference>
<gene>
    <name evidence="1" type="ORF">Lmac_1199</name>
</gene>
<dbReference type="RefSeq" id="WP_058451990.1">
    <property type="nucleotide sequence ID" value="NZ_CAAAIB010000008.1"/>
</dbReference>
<evidence type="ECO:0000313" key="1">
    <source>
        <dbReference type="EMBL" id="KTD27498.1"/>
    </source>
</evidence>
<proteinExistence type="predicted"/>
<dbReference type="Proteomes" id="UP000054908">
    <property type="component" value="Unassembled WGS sequence"/>
</dbReference>
<dbReference type="OrthoDB" id="5633687at2"/>
<keyword evidence="2" id="KW-1185">Reference proteome</keyword>
<dbReference type="GO" id="GO:0003677">
    <property type="term" value="F:DNA binding"/>
    <property type="evidence" value="ECO:0007669"/>
    <property type="project" value="InterPro"/>
</dbReference>
<dbReference type="EMBL" id="LNYL01000031">
    <property type="protein sequence ID" value="KTD27498.1"/>
    <property type="molecule type" value="Genomic_DNA"/>
</dbReference>
<sequence length="268" mass="32000">MRKSQLRRKVDSYLRLDHCGSPRARKHRHFVLYRVIYDLFKIDFVPAKWHGLTRHHILKLIQHWQKQKLKPATIRKYMHTLRNFLLSIEHSIDEIDNKNLGINHQECSKKINIYSSEITQKFSNSIAKLLFELQLEFGVTLSESMRLVPDIHIKENHLWITRNIATNSRDRIIPIRNTKQTKILTNLLALCNNNQDLIGTYNYHFVRCAYHLQLKSLNLSPGKTYRNHYAKTMYSELRKTQSNYLVCQTIMGEMGITSRMTLWRYLYE</sequence>
<evidence type="ECO:0000313" key="2">
    <source>
        <dbReference type="Proteomes" id="UP000054908"/>
    </source>
</evidence>
<accession>A0A0W0W5A9</accession>
<comment type="caution">
    <text evidence="1">The sequence shown here is derived from an EMBL/GenBank/DDBJ whole genome shotgun (WGS) entry which is preliminary data.</text>
</comment>
<organism evidence="1 2">
    <name type="scientific">Legionella maceachernii</name>
    <dbReference type="NCBI Taxonomy" id="466"/>
    <lineage>
        <taxon>Bacteria</taxon>
        <taxon>Pseudomonadati</taxon>
        <taxon>Pseudomonadota</taxon>
        <taxon>Gammaproteobacteria</taxon>
        <taxon>Legionellales</taxon>
        <taxon>Legionellaceae</taxon>
        <taxon>Legionella</taxon>
    </lineage>
</organism>
<dbReference type="InterPro" id="IPR011010">
    <property type="entry name" value="DNA_brk_join_enz"/>
</dbReference>
<protein>
    <submittedName>
        <fullName evidence="1">Uncharacterized protein</fullName>
    </submittedName>
</protein>
<dbReference type="AlphaFoldDB" id="A0A0W0W5A9"/>
<dbReference type="SUPFAM" id="SSF56349">
    <property type="entry name" value="DNA breaking-rejoining enzymes"/>
    <property type="match status" value="1"/>
</dbReference>
<dbReference type="PATRIC" id="fig|466.6.peg.1274"/>